<dbReference type="InterPro" id="IPR019734">
    <property type="entry name" value="TPR_rpt"/>
</dbReference>
<dbReference type="Pfam" id="PF07719">
    <property type="entry name" value="TPR_2"/>
    <property type="match status" value="1"/>
</dbReference>
<keyword evidence="4" id="KW-0472">Membrane</keyword>
<proteinExistence type="predicted"/>
<evidence type="ECO:0000256" key="2">
    <source>
        <dbReference type="ARBA" id="ARBA00022803"/>
    </source>
</evidence>
<dbReference type="Gene3D" id="1.25.40.10">
    <property type="entry name" value="Tetratricopeptide repeat domain"/>
    <property type="match status" value="1"/>
</dbReference>
<name>A0A2T7BLB5_9BACT</name>
<protein>
    <recommendedName>
        <fullName evidence="6">SH3b domain-containing protein</fullName>
    </recommendedName>
</protein>
<feature type="repeat" description="TPR" evidence="3">
    <location>
        <begin position="57"/>
        <end position="90"/>
    </location>
</feature>
<feature type="chain" id="PRO_5015508420" description="SH3b domain-containing protein" evidence="5">
    <location>
        <begin position="21"/>
        <end position="251"/>
    </location>
</feature>
<dbReference type="AlphaFoldDB" id="A0A2T7BLB5"/>
<dbReference type="RefSeq" id="WP_108685113.1">
    <property type="nucleotide sequence ID" value="NZ_QCYK01000001.1"/>
</dbReference>
<organism evidence="7 8">
    <name type="scientific">Chitinophaga parva</name>
    <dbReference type="NCBI Taxonomy" id="2169414"/>
    <lineage>
        <taxon>Bacteria</taxon>
        <taxon>Pseudomonadati</taxon>
        <taxon>Bacteroidota</taxon>
        <taxon>Chitinophagia</taxon>
        <taxon>Chitinophagales</taxon>
        <taxon>Chitinophagaceae</taxon>
        <taxon>Chitinophaga</taxon>
    </lineage>
</organism>
<sequence length="251" mass="28031">MRKLIFFLVTLLGFATALQAQTPQTTFTEANELFRTKSYSAAAAKYQQLIDQGYRDKALYYNAGNAYYKANHIGAAVYNYEKALQLSPRDEATRHNLDMVNQQIPNNPEALPLLFFQQWWITFTQLFSANGWAVMSIVFSWLLVAAIIVFFFYPGRRAPAARIGMYAGAVLLVITLGMAALRYSEHLDTSSAIVMNAAVKAKAAPDAGAKDMFELQEGMKVAVLDHTQEYCKVQLVDGKTGWIACDNIKTL</sequence>
<keyword evidence="2 3" id="KW-0802">TPR repeat</keyword>
<dbReference type="Gene3D" id="2.30.30.40">
    <property type="entry name" value="SH3 Domains"/>
    <property type="match status" value="1"/>
</dbReference>
<evidence type="ECO:0000256" key="5">
    <source>
        <dbReference type="SAM" id="SignalP"/>
    </source>
</evidence>
<dbReference type="SUPFAM" id="SSF48452">
    <property type="entry name" value="TPR-like"/>
    <property type="match status" value="1"/>
</dbReference>
<evidence type="ECO:0000313" key="7">
    <source>
        <dbReference type="EMBL" id="PUZ28474.1"/>
    </source>
</evidence>
<gene>
    <name evidence="7" type="ORF">DCC81_03035</name>
</gene>
<keyword evidence="4" id="KW-0812">Transmembrane</keyword>
<dbReference type="OrthoDB" id="9776208at2"/>
<dbReference type="Pfam" id="PF08239">
    <property type="entry name" value="SH3_3"/>
    <property type="match status" value="1"/>
</dbReference>
<feature type="domain" description="SH3b" evidence="6">
    <location>
        <begin position="202"/>
        <end position="244"/>
    </location>
</feature>
<evidence type="ECO:0000313" key="8">
    <source>
        <dbReference type="Proteomes" id="UP000244450"/>
    </source>
</evidence>
<dbReference type="InterPro" id="IPR003646">
    <property type="entry name" value="SH3-like_bac-type"/>
</dbReference>
<keyword evidence="8" id="KW-1185">Reference proteome</keyword>
<feature type="transmembrane region" description="Helical" evidence="4">
    <location>
        <begin position="165"/>
        <end position="183"/>
    </location>
</feature>
<dbReference type="PROSITE" id="PS50005">
    <property type="entry name" value="TPR"/>
    <property type="match status" value="1"/>
</dbReference>
<accession>A0A2T7BLB5</accession>
<evidence type="ECO:0000256" key="3">
    <source>
        <dbReference type="PROSITE-ProRule" id="PRU00339"/>
    </source>
</evidence>
<dbReference type="InterPro" id="IPR013105">
    <property type="entry name" value="TPR_2"/>
</dbReference>
<dbReference type="InterPro" id="IPR011990">
    <property type="entry name" value="TPR-like_helical_dom_sf"/>
</dbReference>
<evidence type="ECO:0000256" key="4">
    <source>
        <dbReference type="SAM" id="Phobius"/>
    </source>
</evidence>
<keyword evidence="1" id="KW-0677">Repeat</keyword>
<feature type="signal peptide" evidence="5">
    <location>
        <begin position="1"/>
        <end position="20"/>
    </location>
</feature>
<evidence type="ECO:0000259" key="6">
    <source>
        <dbReference type="Pfam" id="PF08239"/>
    </source>
</evidence>
<dbReference type="Proteomes" id="UP000244450">
    <property type="component" value="Unassembled WGS sequence"/>
</dbReference>
<reference evidence="7 8" key="1">
    <citation type="submission" date="2018-04" db="EMBL/GenBank/DDBJ databases">
        <title>Chitinophaga fuyangensis sp. nov., isolated from soil in a chemical factory.</title>
        <authorList>
            <person name="Chen K."/>
        </authorList>
    </citation>
    <scope>NUCLEOTIDE SEQUENCE [LARGE SCALE GENOMIC DNA]</scope>
    <source>
        <strain evidence="7 8">LY-1</strain>
    </source>
</reference>
<dbReference type="EMBL" id="QCYK01000001">
    <property type="protein sequence ID" value="PUZ28474.1"/>
    <property type="molecule type" value="Genomic_DNA"/>
</dbReference>
<keyword evidence="5" id="KW-0732">Signal</keyword>
<evidence type="ECO:0000256" key="1">
    <source>
        <dbReference type="ARBA" id="ARBA00022737"/>
    </source>
</evidence>
<keyword evidence="4" id="KW-1133">Transmembrane helix</keyword>
<feature type="transmembrane region" description="Helical" evidence="4">
    <location>
        <begin position="132"/>
        <end position="153"/>
    </location>
</feature>
<comment type="caution">
    <text evidence="7">The sequence shown here is derived from an EMBL/GenBank/DDBJ whole genome shotgun (WGS) entry which is preliminary data.</text>
</comment>